<sequence length="262" mass="28387">MARTPSSAITHADLAPRPRTLDLGSKVGALLTIFCILCGLLCFNDGGGQKGKGGYECVYSGSGKVPLICASVSFVTLAIAMLIQHSFLLIALSKAETPTFLSWEDPHSSMPLKSLTWQAAFFFFSTWICFAVGEIMQLIGLSVESGHLSDWSTPRSSCLAIRQGVFTAAGILSLVTVFLAASLYATMLRVQWLCQEQENTRHEVLEASVLYASPPRSPPHDHHPMARDSLTSSSLQNPNVRTSSMFLSLYKAALDQKQATLA</sequence>
<dbReference type="InterPro" id="IPR009606">
    <property type="entry name" value="DEAL/Modifying_wall_lignin1/2"/>
</dbReference>
<feature type="transmembrane region" description="Helical" evidence="8">
    <location>
        <begin position="65"/>
        <end position="92"/>
    </location>
</feature>
<dbReference type="OrthoDB" id="1861835at2759"/>
<evidence type="ECO:0000256" key="6">
    <source>
        <dbReference type="ARBA" id="ARBA00029467"/>
    </source>
</evidence>
<evidence type="ECO:0000256" key="1">
    <source>
        <dbReference type="ARBA" id="ARBA00004127"/>
    </source>
</evidence>
<keyword evidence="5 8" id="KW-0472">Membrane</keyword>
<evidence type="ECO:0000313" key="9">
    <source>
        <dbReference type="EMBL" id="KAJ8444948.1"/>
    </source>
</evidence>
<comment type="similarity">
    <text evidence="6">Belongs to the DESIGUAL family.</text>
</comment>
<accession>A0A9Q1KLG0</accession>
<dbReference type="EMBL" id="JAKOGI010000082">
    <property type="protein sequence ID" value="KAJ8444948.1"/>
    <property type="molecule type" value="Genomic_DNA"/>
</dbReference>
<keyword evidence="2 8" id="KW-0812">Transmembrane</keyword>
<keyword evidence="3" id="KW-0732">Signal</keyword>
<feature type="region of interest" description="Disordered" evidence="7">
    <location>
        <begin position="215"/>
        <end position="237"/>
    </location>
</feature>
<evidence type="ECO:0000256" key="3">
    <source>
        <dbReference type="ARBA" id="ARBA00022729"/>
    </source>
</evidence>
<evidence type="ECO:0000256" key="2">
    <source>
        <dbReference type="ARBA" id="ARBA00022692"/>
    </source>
</evidence>
<gene>
    <name evidence="9" type="ORF">Cgig2_029142</name>
</gene>
<dbReference type="PANTHER" id="PTHR31769">
    <property type="entry name" value="OS07G0462200 PROTEIN-RELATED"/>
    <property type="match status" value="1"/>
</dbReference>
<feature type="transmembrane region" description="Helical" evidence="8">
    <location>
        <begin position="164"/>
        <end position="185"/>
    </location>
</feature>
<evidence type="ECO:0000256" key="7">
    <source>
        <dbReference type="SAM" id="MobiDB-lite"/>
    </source>
</evidence>
<feature type="transmembrane region" description="Helical" evidence="8">
    <location>
        <begin position="27"/>
        <end position="44"/>
    </location>
</feature>
<evidence type="ECO:0000256" key="8">
    <source>
        <dbReference type="SAM" id="Phobius"/>
    </source>
</evidence>
<name>A0A9Q1KLG0_9CARY</name>
<evidence type="ECO:0008006" key="11">
    <source>
        <dbReference type="Google" id="ProtNLM"/>
    </source>
</evidence>
<keyword evidence="4 8" id="KW-1133">Transmembrane helix</keyword>
<dbReference type="AlphaFoldDB" id="A0A9Q1KLG0"/>
<dbReference type="Pfam" id="PF06749">
    <property type="entry name" value="DUF1218"/>
    <property type="match status" value="1"/>
</dbReference>
<feature type="transmembrane region" description="Helical" evidence="8">
    <location>
        <begin position="119"/>
        <end position="143"/>
    </location>
</feature>
<evidence type="ECO:0000313" key="10">
    <source>
        <dbReference type="Proteomes" id="UP001153076"/>
    </source>
</evidence>
<keyword evidence="10" id="KW-1185">Reference proteome</keyword>
<proteinExistence type="inferred from homology"/>
<dbReference type="InterPro" id="IPR052222">
    <property type="entry name" value="DESIGUAL"/>
</dbReference>
<comment type="caution">
    <text evidence="9">The sequence shown here is derived from an EMBL/GenBank/DDBJ whole genome shotgun (WGS) entry which is preliminary data.</text>
</comment>
<organism evidence="9 10">
    <name type="scientific">Carnegiea gigantea</name>
    <dbReference type="NCBI Taxonomy" id="171969"/>
    <lineage>
        <taxon>Eukaryota</taxon>
        <taxon>Viridiplantae</taxon>
        <taxon>Streptophyta</taxon>
        <taxon>Embryophyta</taxon>
        <taxon>Tracheophyta</taxon>
        <taxon>Spermatophyta</taxon>
        <taxon>Magnoliopsida</taxon>
        <taxon>eudicotyledons</taxon>
        <taxon>Gunneridae</taxon>
        <taxon>Pentapetalae</taxon>
        <taxon>Caryophyllales</taxon>
        <taxon>Cactineae</taxon>
        <taxon>Cactaceae</taxon>
        <taxon>Cactoideae</taxon>
        <taxon>Echinocereeae</taxon>
        <taxon>Carnegiea</taxon>
    </lineage>
</organism>
<dbReference type="Proteomes" id="UP001153076">
    <property type="component" value="Unassembled WGS sequence"/>
</dbReference>
<evidence type="ECO:0000256" key="4">
    <source>
        <dbReference type="ARBA" id="ARBA00022989"/>
    </source>
</evidence>
<protein>
    <recommendedName>
        <fullName evidence="11">Transmembrane protein</fullName>
    </recommendedName>
</protein>
<evidence type="ECO:0000256" key="5">
    <source>
        <dbReference type="ARBA" id="ARBA00023136"/>
    </source>
</evidence>
<reference evidence="9" key="1">
    <citation type="submission" date="2022-04" db="EMBL/GenBank/DDBJ databases">
        <title>Carnegiea gigantea Genome sequencing and assembly v2.</title>
        <authorList>
            <person name="Copetti D."/>
            <person name="Sanderson M.J."/>
            <person name="Burquez A."/>
            <person name="Wojciechowski M.F."/>
        </authorList>
    </citation>
    <scope>NUCLEOTIDE SEQUENCE</scope>
    <source>
        <strain evidence="9">SGP5-SGP5p</strain>
        <tissue evidence="9">Aerial part</tissue>
    </source>
</reference>
<dbReference type="GO" id="GO:0012505">
    <property type="term" value="C:endomembrane system"/>
    <property type="evidence" value="ECO:0007669"/>
    <property type="project" value="UniProtKB-SubCell"/>
</dbReference>
<comment type="subcellular location">
    <subcellularLocation>
        <location evidence="1">Endomembrane system</location>
        <topology evidence="1">Multi-pass membrane protein</topology>
    </subcellularLocation>
</comment>